<organism evidence="3 4">
    <name type="scientific">Rotaria magnacalcarata</name>
    <dbReference type="NCBI Taxonomy" id="392030"/>
    <lineage>
        <taxon>Eukaryota</taxon>
        <taxon>Metazoa</taxon>
        <taxon>Spiralia</taxon>
        <taxon>Gnathifera</taxon>
        <taxon>Rotifera</taxon>
        <taxon>Eurotatoria</taxon>
        <taxon>Bdelloidea</taxon>
        <taxon>Philodinida</taxon>
        <taxon>Philodinidae</taxon>
        <taxon>Rotaria</taxon>
    </lineage>
</organism>
<evidence type="ECO:0000313" key="2">
    <source>
        <dbReference type="EMBL" id="CAF5151445.1"/>
    </source>
</evidence>
<feature type="non-terminal residue" evidence="3">
    <location>
        <position position="1"/>
    </location>
</feature>
<feature type="region of interest" description="Disordered" evidence="1">
    <location>
        <begin position="95"/>
        <end position="115"/>
    </location>
</feature>
<reference evidence="3" key="1">
    <citation type="submission" date="2021-02" db="EMBL/GenBank/DDBJ databases">
        <authorList>
            <person name="Nowell W R."/>
        </authorList>
    </citation>
    <scope>NUCLEOTIDE SEQUENCE</scope>
</reference>
<dbReference type="AlphaFoldDB" id="A0A8S3HG96"/>
<proteinExistence type="predicted"/>
<gene>
    <name evidence="3" type="ORF">GIL414_LOCUS68748</name>
    <name evidence="2" type="ORF">SMN809_LOCUS63921</name>
</gene>
<dbReference type="Proteomes" id="UP000681720">
    <property type="component" value="Unassembled WGS sequence"/>
</dbReference>
<feature type="compositionally biased region" description="Polar residues" evidence="1">
    <location>
        <begin position="102"/>
        <end position="115"/>
    </location>
</feature>
<accession>A0A8S3HG96</accession>
<evidence type="ECO:0000256" key="1">
    <source>
        <dbReference type="SAM" id="MobiDB-lite"/>
    </source>
</evidence>
<evidence type="ECO:0000313" key="4">
    <source>
        <dbReference type="Proteomes" id="UP000681720"/>
    </source>
</evidence>
<name>A0A8S3HG96_9BILA</name>
<sequence>GFSYNRTQKFSVPGTKKGMKALVTGQTKVRKVHCSTSPSVAALSDHENKIEEEPIVLSRYSGGFIPDPTAPKKIESLDWPAPLAMQAVPELMKSYRSRSESHANPNETIQRISISDEQIISNENIDPDYDDDQIRVDQKLEKDIDIMSKIKESSGMAHALLENLRIQEKIISRQLPLDPWKASRSPSAAIEPPRRCRFESPTFASPSRRVHTHSSSMTNQDDSLAGLSASMSATPAITKNILLPRYQQQHEILVLRPDDNSLPSLKAQTLPNRLDIQRNCDIESTTNSCCK</sequence>
<dbReference type="Proteomes" id="UP000676336">
    <property type="component" value="Unassembled WGS sequence"/>
</dbReference>
<comment type="caution">
    <text evidence="3">The sequence shown here is derived from an EMBL/GenBank/DDBJ whole genome shotgun (WGS) entry which is preliminary data.</text>
</comment>
<protein>
    <submittedName>
        <fullName evidence="3">Uncharacterized protein</fullName>
    </submittedName>
</protein>
<feature type="region of interest" description="Disordered" evidence="1">
    <location>
        <begin position="181"/>
        <end position="220"/>
    </location>
</feature>
<dbReference type="EMBL" id="CAJOBJ010328704">
    <property type="protein sequence ID" value="CAF5179255.1"/>
    <property type="molecule type" value="Genomic_DNA"/>
</dbReference>
<dbReference type="EMBL" id="CAJOBI010282701">
    <property type="protein sequence ID" value="CAF5151445.1"/>
    <property type="molecule type" value="Genomic_DNA"/>
</dbReference>
<evidence type="ECO:0000313" key="3">
    <source>
        <dbReference type="EMBL" id="CAF5179255.1"/>
    </source>
</evidence>